<evidence type="ECO:0000256" key="1">
    <source>
        <dbReference type="SAM" id="Coils"/>
    </source>
</evidence>
<feature type="region of interest" description="Disordered" evidence="2">
    <location>
        <begin position="332"/>
        <end position="359"/>
    </location>
</feature>
<keyword evidence="6" id="KW-1185">Reference proteome</keyword>
<keyword evidence="1" id="KW-0175">Coiled coil</keyword>
<evidence type="ECO:0000313" key="6">
    <source>
        <dbReference type="Proteomes" id="UP000002051"/>
    </source>
</evidence>
<dbReference type="PANTHER" id="PTHR46929">
    <property type="entry name" value="EXPRESSED PROTEIN"/>
    <property type="match status" value="1"/>
</dbReference>
<organism evidence="4 6">
    <name type="scientific">Medicago truncatula</name>
    <name type="common">Barrel medic</name>
    <name type="synonym">Medicago tribuloides</name>
    <dbReference type="NCBI Taxonomy" id="3880"/>
    <lineage>
        <taxon>Eukaryota</taxon>
        <taxon>Viridiplantae</taxon>
        <taxon>Streptophyta</taxon>
        <taxon>Embryophyta</taxon>
        <taxon>Tracheophyta</taxon>
        <taxon>Spermatophyta</taxon>
        <taxon>Magnoliopsida</taxon>
        <taxon>eudicotyledons</taxon>
        <taxon>Gunneridae</taxon>
        <taxon>Pentapetalae</taxon>
        <taxon>rosids</taxon>
        <taxon>fabids</taxon>
        <taxon>Fabales</taxon>
        <taxon>Fabaceae</taxon>
        <taxon>Papilionoideae</taxon>
        <taxon>50 kb inversion clade</taxon>
        <taxon>NPAAA clade</taxon>
        <taxon>Hologalegina</taxon>
        <taxon>IRL clade</taxon>
        <taxon>Trifolieae</taxon>
        <taxon>Medicago</taxon>
    </lineage>
</organism>
<dbReference type="HOGENOM" id="CLU_074942_0_0_1"/>
<dbReference type="Proteomes" id="UP000002051">
    <property type="component" value="Chromosome 4"/>
</dbReference>
<evidence type="ECO:0000313" key="4">
    <source>
        <dbReference type="EMBL" id="KEH29379.1"/>
    </source>
</evidence>
<feature type="compositionally biased region" description="Basic and acidic residues" evidence="2">
    <location>
        <begin position="343"/>
        <end position="359"/>
    </location>
</feature>
<feature type="compositionally biased region" description="Basic residues" evidence="2">
    <location>
        <begin position="332"/>
        <end position="342"/>
    </location>
</feature>
<evidence type="ECO:0000256" key="2">
    <source>
        <dbReference type="SAM" id="MobiDB-lite"/>
    </source>
</evidence>
<protein>
    <recommendedName>
        <fullName evidence="3">Myb/SANT-like domain-containing protein</fullName>
    </recommendedName>
</protein>
<dbReference type="EnsemblPlants" id="KEH29379">
    <property type="protein sequence ID" value="KEH29379"/>
    <property type="gene ID" value="MTR_4g036040"/>
</dbReference>
<reference evidence="4 6" key="2">
    <citation type="journal article" date="2014" name="BMC Genomics">
        <title>An improved genome release (version Mt4.0) for the model legume Medicago truncatula.</title>
        <authorList>
            <person name="Tang H."/>
            <person name="Krishnakumar V."/>
            <person name="Bidwell S."/>
            <person name="Rosen B."/>
            <person name="Chan A."/>
            <person name="Zhou S."/>
            <person name="Gentzbittel L."/>
            <person name="Childs K.L."/>
            <person name="Yandell M."/>
            <person name="Gundlach H."/>
            <person name="Mayer K.F."/>
            <person name="Schwartz D.C."/>
            <person name="Town C.D."/>
        </authorList>
    </citation>
    <scope>GENOME REANNOTATION</scope>
    <source>
        <strain evidence="4">A17</strain>
        <strain evidence="5 6">cv. Jemalong A17</strain>
    </source>
</reference>
<accession>A0A072UI34</accession>
<feature type="coiled-coil region" evidence="1">
    <location>
        <begin position="215"/>
        <end position="264"/>
    </location>
</feature>
<sequence>MSKGKGAASQSDNPGRDILQWNDDMDQALLNALREENHKGNRLDGVLRSVIDPTITKNHIKNRLKTLKAHFGEAHDMFHGLSGFSWNSITRKVKPHAAKWKKHPIKNYDILKELFETDRAAGKQTKTAKERRKQLKKENIDLNNDYDDAEIYGSNVSMFDEHQLSNPDFENVSPENGPTNSSANTHTSKGKKRKRTMVELVEDQYEHMNEGIMTIAEALKEGNAVSKEIHQVEERQVEIVERQVAVIEKQVEIAEKQLTVMQQTRPRHYSESDVWELLDELRVFDDYRMKFYDHLCDNQHKKRKIFGVPHHMRVEALFKMMLVCLIKSSGKFKKKKNKKKNKNREDGREEKDEERKKRT</sequence>
<feature type="coiled-coil region" evidence="1">
    <location>
        <begin position="125"/>
        <end position="152"/>
    </location>
</feature>
<evidence type="ECO:0000313" key="5">
    <source>
        <dbReference type="EnsemblPlants" id="KEH29379"/>
    </source>
</evidence>
<reference evidence="4 6" key="1">
    <citation type="journal article" date="2011" name="Nature">
        <title>The Medicago genome provides insight into the evolution of rhizobial symbioses.</title>
        <authorList>
            <person name="Young N.D."/>
            <person name="Debelle F."/>
            <person name="Oldroyd G.E."/>
            <person name="Geurts R."/>
            <person name="Cannon S.B."/>
            <person name="Udvardi M.K."/>
            <person name="Benedito V.A."/>
            <person name="Mayer K.F."/>
            <person name="Gouzy J."/>
            <person name="Schoof H."/>
            <person name="Van de Peer Y."/>
            <person name="Proost S."/>
            <person name="Cook D.R."/>
            <person name="Meyers B.C."/>
            <person name="Spannagl M."/>
            <person name="Cheung F."/>
            <person name="De Mita S."/>
            <person name="Krishnakumar V."/>
            <person name="Gundlach H."/>
            <person name="Zhou S."/>
            <person name="Mudge J."/>
            <person name="Bharti A.K."/>
            <person name="Murray J.D."/>
            <person name="Naoumkina M.A."/>
            <person name="Rosen B."/>
            <person name="Silverstein K.A."/>
            <person name="Tang H."/>
            <person name="Rombauts S."/>
            <person name="Zhao P.X."/>
            <person name="Zhou P."/>
            <person name="Barbe V."/>
            <person name="Bardou P."/>
            <person name="Bechner M."/>
            <person name="Bellec A."/>
            <person name="Berger A."/>
            <person name="Berges H."/>
            <person name="Bidwell S."/>
            <person name="Bisseling T."/>
            <person name="Choisne N."/>
            <person name="Couloux A."/>
            <person name="Denny R."/>
            <person name="Deshpande S."/>
            <person name="Dai X."/>
            <person name="Doyle J.J."/>
            <person name="Dudez A.M."/>
            <person name="Farmer A.D."/>
            <person name="Fouteau S."/>
            <person name="Franken C."/>
            <person name="Gibelin C."/>
            <person name="Gish J."/>
            <person name="Goldstein S."/>
            <person name="Gonzalez A.J."/>
            <person name="Green P.J."/>
            <person name="Hallab A."/>
            <person name="Hartog M."/>
            <person name="Hua A."/>
            <person name="Humphray S.J."/>
            <person name="Jeong D.H."/>
            <person name="Jing Y."/>
            <person name="Jocker A."/>
            <person name="Kenton S.M."/>
            <person name="Kim D.J."/>
            <person name="Klee K."/>
            <person name="Lai H."/>
            <person name="Lang C."/>
            <person name="Lin S."/>
            <person name="Macmil S.L."/>
            <person name="Magdelenat G."/>
            <person name="Matthews L."/>
            <person name="McCorrison J."/>
            <person name="Monaghan E.L."/>
            <person name="Mun J.H."/>
            <person name="Najar F.Z."/>
            <person name="Nicholson C."/>
            <person name="Noirot C."/>
            <person name="O'Bleness M."/>
            <person name="Paule C.R."/>
            <person name="Poulain J."/>
            <person name="Prion F."/>
            <person name="Qin B."/>
            <person name="Qu C."/>
            <person name="Retzel E.F."/>
            <person name="Riddle C."/>
            <person name="Sallet E."/>
            <person name="Samain S."/>
            <person name="Samson N."/>
            <person name="Sanders I."/>
            <person name="Saurat O."/>
            <person name="Scarpelli C."/>
            <person name="Schiex T."/>
            <person name="Segurens B."/>
            <person name="Severin A.J."/>
            <person name="Sherrier D.J."/>
            <person name="Shi R."/>
            <person name="Sims S."/>
            <person name="Singer S.R."/>
            <person name="Sinharoy S."/>
            <person name="Sterck L."/>
            <person name="Viollet A."/>
            <person name="Wang B.B."/>
            <person name="Wang K."/>
            <person name="Wang M."/>
            <person name="Wang X."/>
            <person name="Warfsmann J."/>
            <person name="Weissenbach J."/>
            <person name="White D.D."/>
            <person name="White J.D."/>
            <person name="Wiley G.B."/>
            <person name="Wincker P."/>
            <person name="Xing Y."/>
            <person name="Yang L."/>
            <person name="Yao Z."/>
            <person name="Ying F."/>
            <person name="Zhai J."/>
            <person name="Zhou L."/>
            <person name="Zuber A."/>
            <person name="Denarie J."/>
            <person name="Dixon R.A."/>
            <person name="May G.D."/>
            <person name="Schwartz D.C."/>
            <person name="Rogers J."/>
            <person name="Quetier F."/>
            <person name="Town C.D."/>
            <person name="Roe B.A."/>
        </authorList>
    </citation>
    <scope>NUCLEOTIDE SEQUENCE [LARGE SCALE GENOMIC DNA]</scope>
    <source>
        <strain evidence="4">A17</strain>
        <strain evidence="5 6">cv. Jemalong A17</strain>
    </source>
</reference>
<feature type="compositionally biased region" description="Polar residues" evidence="2">
    <location>
        <begin position="164"/>
        <end position="187"/>
    </location>
</feature>
<gene>
    <name evidence="4" type="ordered locus">MTR_4g036040</name>
</gene>
<dbReference type="Pfam" id="PF12776">
    <property type="entry name" value="Myb_DNA-bind_3"/>
    <property type="match status" value="1"/>
</dbReference>
<evidence type="ECO:0000259" key="3">
    <source>
        <dbReference type="Pfam" id="PF12776"/>
    </source>
</evidence>
<feature type="region of interest" description="Disordered" evidence="2">
    <location>
        <begin position="164"/>
        <end position="194"/>
    </location>
</feature>
<feature type="domain" description="Myb/SANT-like" evidence="3">
    <location>
        <begin position="20"/>
        <end position="103"/>
    </location>
</feature>
<reference evidence="5" key="3">
    <citation type="submission" date="2015-04" db="UniProtKB">
        <authorList>
            <consortium name="EnsemblPlants"/>
        </authorList>
    </citation>
    <scope>IDENTIFICATION</scope>
    <source>
        <strain evidence="5">cv. Jemalong A17</strain>
    </source>
</reference>
<dbReference type="EMBL" id="CM001220">
    <property type="protein sequence ID" value="KEH29379.1"/>
    <property type="molecule type" value="Genomic_DNA"/>
</dbReference>
<proteinExistence type="predicted"/>
<dbReference type="AlphaFoldDB" id="A0A072UI34"/>
<dbReference type="InterPro" id="IPR024752">
    <property type="entry name" value="Myb/SANT-like_dom"/>
</dbReference>
<name>A0A072UI34_MEDTR</name>
<dbReference type="PANTHER" id="PTHR46929:SF4">
    <property type="entry name" value="MYB_SANT-LIKE DOMAIN-CONTAINING PROTEIN"/>
    <property type="match status" value="1"/>
</dbReference>